<sequence>MIYDKYKFVVPKEKQVRVITNTDAYNEADDQFAIVQTLLSPKLDNVGMIAAHYGIERDSDSMEKSYEEINRIFDAMNLEKEGMIFKGADKPLKDRVTPVDSEGARLIIKEAMSDDTRPLFVTFMGPLTDLASAYLIEPRIASRLTAIWIGGGQYPVGGVEFNLSNDIHAANIVFGSAIPVWQVPKNVYEMMPVSLAELECRVEPCGGIGKYVFNQLIEHSHADIPRKSPFRTGESWVLGDSPAVGLILYEHRFEFDYIPAPQITQDMTYIHTGLNRPIRVYRKIDSRLILEDFYCKLALFARRNNAN</sequence>
<protein>
    <submittedName>
        <fullName evidence="1">Nucleoside hydrolase</fullName>
    </submittedName>
</protein>
<organism evidence="1 2">
    <name type="scientific">Sporanaerobium hydrogeniformans</name>
    <dbReference type="NCBI Taxonomy" id="3072179"/>
    <lineage>
        <taxon>Bacteria</taxon>
        <taxon>Bacillati</taxon>
        <taxon>Bacillota</taxon>
        <taxon>Clostridia</taxon>
        <taxon>Lachnospirales</taxon>
        <taxon>Lachnospiraceae</taxon>
        <taxon>Sporanaerobium</taxon>
    </lineage>
</organism>
<evidence type="ECO:0000313" key="2">
    <source>
        <dbReference type="Proteomes" id="UP000224460"/>
    </source>
</evidence>
<keyword evidence="1" id="KW-0378">Hydrolase</keyword>
<keyword evidence="2" id="KW-1185">Reference proteome</keyword>
<name>A0AC61DCI1_9FIRM</name>
<reference evidence="1" key="1">
    <citation type="submission" date="2017-10" db="EMBL/GenBank/DDBJ databases">
        <title>Genome sequence of cellulolytic Lachnospiraceae bacterium XHS1971 isolated from hotspring sediment.</title>
        <authorList>
            <person name="Vasudevan G."/>
            <person name="Joshi A.J."/>
            <person name="Hivarkar S."/>
            <person name="Lanjekar V.B."/>
            <person name="Dhakephalkar P.K."/>
            <person name="Dagar S."/>
        </authorList>
    </citation>
    <scope>NUCLEOTIDE SEQUENCE</scope>
    <source>
        <strain evidence="1">XHS1971</strain>
    </source>
</reference>
<evidence type="ECO:0000313" key="1">
    <source>
        <dbReference type="EMBL" id="PHV70451.1"/>
    </source>
</evidence>
<proteinExistence type="predicted"/>
<gene>
    <name evidence="1" type="ORF">CS063_10175</name>
</gene>
<dbReference type="EMBL" id="PEDL01000010">
    <property type="protein sequence ID" value="PHV70451.1"/>
    <property type="molecule type" value="Genomic_DNA"/>
</dbReference>
<comment type="caution">
    <text evidence="1">The sequence shown here is derived from an EMBL/GenBank/DDBJ whole genome shotgun (WGS) entry which is preliminary data.</text>
</comment>
<accession>A0AC61DCI1</accession>
<dbReference type="Proteomes" id="UP000224460">
    <property type="component" value="Unassembled WGS sequence"/>
</dbReference>